<dbReference type="InterPro" id="IPR016032">
    <property type="entry name" value="Sig_transdc_resp-reg_C-effctor"/>
</dbReference>
<feature type="domain" description="HTH luxR-type" evidence="5">
    <location>
        <begin position="142"/>
        <end position="207"/>
    </location>
</feature>
<evidence type="ECO:0000256" key="1">
    <source>
        <dbReference type="ARBA" id="ARBA00023012"/>
    </source>
</evidence>
<dbReference type="GO" id="GO:0006355">
    <property type="term" value="P:regulation of DNA-templated transcription"/>
    <property type="evidence" value="ECO:0007669"/>
    <property type="project" value="InterPro"/>
</dbReference>
<proteinExistence type="predicted"/>
<dbReference type="EMBL" id="QGTT01000002">
    <property type="protein sequence ID" value="PWW15103.1"/>
    <property type="molecule type" value="Genomic_DNA"/>
</dbReference>
<dbReference type="GO" id="GO:0000160">
    <property type="term" value="P:phosphorelay signal transduction system"/>
    <property type="evidence" value="ECO:0007669"/>
    <property type="project" value="UniProtKB-KW"/>
</dbReference>
<keyword evidence="1" id="KW-0902">Two-component regulatory system</keyword>
<evidence type="ECO:0000256" key="4">
    <source>
        <dbReference type="ARBA" id="ARBA00023163"/>
    </source>
</evidence>
<dbReference type="SMART" id="SM00421">
    <property type="entry name" value="HTH_LUXR"/>
    <property type="match status" value="1"/>
</dbReference>
<dbReference type="RefSeq" id="WP_110075049.1">
    <property type="nucleotide sequence ID" value="NZ_QGTT01000002.1"/>
</dbReference>
<evidence type="ECO:0000313" key="7">
    <source>
        <dbReference type="Proteomes" id="UP000246964"/>
    </source>
</evidence>
<organism evidence="6 7">
    <name type="scientific">Pseudidiomarina maritima</name>
    <dbReference type="NCBI Taxonomy" id="519453"/>
    <lineage>
        <taxon>Bacteria</taxon>
        <taxon>Pseudomonadati</taxon>
        <taxon>Pseudomonadota</taxon>
        <taxon>Gammaproteobacteria</taxon>
        <taxon>Alteromonadales</taxon>
        <taxon>Idiomarinaceae</taxon>
        <taxon>Pseudidiomarina</taxon>
    </lineage>
</organism>
<name>A0A317QC77_9GAMM</name>
<dbReference type="Gene3D" id="3.40.50.2300">
    <property type="match status" value="1"/>
</dbReference>
<dbReference type="PANTHER" id="PTHR43214">
    <property type="entry name" value="TWO-COMPONENT RESPONSE REGULATOR"/>
    <property type="match status" value="1"/>
</dbReference>
<dbReference type="GO" id="GO:0003677">
    <property type="term" value="F:DNA binding"/>
    <property type="evidence" value="ECO:0007669"/>
    <property type="project" value="UniProtKB-KW"/>
</dbReference>
<dbReference type="Pfam" id="PF00196">
    <property type="entry name" value="GerE"/>
    <property type="match status" value="1"/>
</dbReference>
<evidence type="ECO:0000313" key="6">
    <source>
        <dbReference type="EMBL" id="PWW15103.1"/>
    </source>
</evidence>
<dbReference type="Proteomes" id="UP000246964">
    <property type="component" value="Unassembled WGS sequence"/>
</dbReference>
<dbReference type="OrthoDB" id="9796655at2"/>
<dbReference type="PANTHER" id="PTHR43214:SF3">
    <property type="entry name" value="RESPONSE REGULATOR UVRY"/>
    <property type="match status" value="1"/>
</dbReference>
<dbReference type="InterPro" id="IPR039420">
    <property type="entry name" value="WalR-like"/>
</dbReference>
<keyword evidence="4" id="KW-0804">Transcription</keyword>
<dbReference type="SUPFAM" id="SSF52172">
    <property type="entry name" value="CheY-like"/>
    <property type="match status" value="1"/>
</dbReference>
<gene>
    <name evidence="6" type="ORF">DET45_102103</name>
</gene>
<dbReference type="PROSITE" id="PS50043">
    <property type="entry name" value="HTH_LUXR_2"/>
    <property type="match status" value="1"/>
</dbReference>
<sequence>MADFIIAVSSDLVRAGMYATLSSNKKYRVVASVKNMNELREEAKNNPYATVILSSQLVGDGTIESWRRLHRRYNDLQLLLWARSFQDVLDYQCNLSRVDGYLLDHANYEEFDAACYSLSRGQMFVASAVAEYFAKNPRRQEQVRMINSLSERELQVTQMLGRGIRVVEIAKHLNISSKTVNTFRYRIFQKLGVAGDVELTHLAIQSGLVDLEPT</sequence>
<dbReference type="AlphaFoldDB" id="A0A317QC77"/>
<dbReference type="InterPro" id="IPR011006">
    <property type="entry name" value="CheY-like_superfamily"/>
</dbReference>
<dbReference type="PROSITE" id="PS00622">
    <property type="entry name" value="HTH_LUXR_1"/>
    <property type="match status" value="1"/>
</dbReference>
<dbReference type="STRING" id="519453.SAMN04488070_0498"/>
<accession>A0A317QC77</accession>
<dbReference type="InterPro" id="IPR000792">
    <property type="entry name" value="Tscrpt_reg_LuxR_C"/>
</dbReference>
<evidence type="ECO:0000259" key="5">
    <source>
        <dbReference type="PROSITE" id="PS50043"/>
    </source>
</evidence>
<protein>
    <submittedName>
        <fullName evidence="6">LuxR family two component transcriptional regulator</fullName>
    </submittedName>
</protein>
<dbReference type="PRINTS" id="PR00038">
    <property type="entry name" value="HTHLUXR"/>
</dbReference>
<keyword evidence="7" id="KW-1185">Reference proteome</keyword>
<evidence type="ECO:0000256" key="3">
    <source>
        <dbReference type="ARBA" id="ARBA00023125"/>
    </source>
</evidence>
<keyword evidence="3" id="KW-0238">DNA-binding</keyword>
<comment type="caution">
    <text evidence="6">The sequence shown here is derived from an EMBL/GenBank/DDBJ whole genome shotgun (WGS) entry which is preliminary data.</text>
</comment>
<keyword evidence="2" id="KW-0805">Transcription regulation</keyword>
<reference evidence="6 7" key="1">
    <citation type="submission" date="2018-05" db="EMBL/GenBank/DDBJ databases">
        <title>Freshwater and sediment microbial communities from various areas in North America, analyzing microbe dynamics in response to fracking.</title>
        <authorList>
            <person name="Lamendella R."/>
        </authorList>
    </citation>
    <scope>NUCLEOTIDE SEQUENCE [LARGE SCALE GENOMIC DNA]</scope>
    <source>
        <strain evidence="6 7">125B1</strain>
    </source>
</reference>
<dbReference type="SUPFAM" id="SSF46894">
    <property type="entry name" value="C-terminal effector domain of the bipartite response regulators"/>
    <property type="match status" value="1"/>
</dbReference>
<evidence type="ECO:0000256" key="2">
    <source>
        <dbReference type="ARBA" id="ARBA00023015"/>
    </source>
</evidence>
<dbReference type="CDD" id="cd06170">
    <property type="entry name" value="LuxR_C_like"/>
    <property type="match status" value="1"/>
</dbReference>